<comment type="subcellular location">
    <subcellularLocation>
        <location evidence="1">Cytoplasm</location>
        <location evidence="1">Myofibril</location>
    </subcellularLocation>
</comment>
<dbReference type="Gene3D" id="3.40.850.10">
    <property type="entry name" value="Kinesin motor domain"/>
    <property type="match status" value="1"/>
</dbReference>
<dbReference type="InterPro" id="IPR004009">
    <property type="entry name" value="SH3_Myosin"/>
</dbReference>
<dbReference type="FunFam" id="1.10.10.820:FF:000001">
    <property type="entry name" value="Myosin heavy chain"/>
    <property type="match status" value="1"/>
</dbReference>
<dbReference type="Gene3D" id="1.20.58.530">
    <property type="match status" value="1"/>
</dbReference>
<comment type="subunit">
    <text evidence="12">Muscle myosin is a hexameric protein that consists of 2 heavy chain subunits (MHC), 2 alkali light chain subunits (MLC) and 2 regulatory light chain subunits (MLC-2).</text>
</comment>
<evidence type="ECO:0000256" key="1">
    <source>
        <dbReference type="ARBA" id="ARBA00004657"/>
    </source>
</evidence>
<evidence type="ECO:0000313" key="18">
    <source>
        <dbReference type="EMBL" id="KAK2850892.1"/>
    </source>
</evidence>
<dbReference type="PROSITE" id="PS51456">
    <property type="entry name" value="MYOSIN_MOTOR"/>
    <property type="match status" value="1"/>
</dbReference>
<accession>A0AA88N8U5</accession>
<dbReference type="FunFam" id="1.20.5.340:FF:000021">
    <property type="entry name" value="Myosin heavy chain, isoform G"/>
    <property type="match status" value="1"/>
</dbReference>
<dbReference type="FunFam" id="1.20.5.340:FF:000019">
    <property type="entry name" value="Myosin heavy chain, isoform G"/>
    <property type="match status" value="1"/>
</dbReference>
<evidence type="ECO:0000256" key="14">
    <source>
        <dbReference type="SAM" id="Coils"/>
    </source>
</evidence>
<comment type="similarity">
    <text evidence="2 13">Belongs to the TRAFAC class myosin-kinesin ATPase superfamily. Myosin family.</text>
</comment>
<dbReference type="InterPro" id="IPR008989">
    <property type="entry name" value="Myosin_S1_N"/>
</dbReference>
<dbReference type="Gene3D" id="1.20.5.340">
    <property type="match status" value="3"/>
</dbReference>
<evidence type="ECO:0000256" key="2">
    <source>
        <dbReference type="ARBA" id="ARBA00008314"/>
    </source>
</evidence>
<feature type="region of interest" description="Disordered" evidence="15">
    <location>
        <begin position="1"/>
        <end position="42"/>
    </location>
</feature>
<keyword evidence="7 14" id="KW-0175">Coiled coil</keyword>
<dbReference type="InterPro" id="IPR001609">
    <property type="entry name" value="Myosin_head_motor_dom-like"/>
</dbReference>
<dbReference type="InterPro" id="IPR002928">
    <property type="entry name" value="Myosin_tail"/>
</dbReference>
<feature type="domain" description="Myosin motor" evidence="16">
    <location>
        <begin position="128"/>
        <end position="820"/>
    </location>
</feature>
<feature type="coiled-coil region" evidence="14">
    <location>
        <begin position="884"/>
        <end position="1198"/>
    </location>
</feature>
<dbReference type="PRINTS" id="PR00193">
    <property type="entry name" value="MYOSINHEAVY"/>
</dbReference>
<evidence type="ECO:0000313" key="19">
    <source>
        <dbReference type="Proteomes" id="UP001187415"/>
    </source>
</evidence>
<sequence>MNKATSVREGAEEHEHVVSIDSSHMYRSSIPERRSRPTQRSTMSRFLDMAELGEAARYLRLTNLEQLAAKAQAFDGTKRVWITDDVEAYTEVEIRELNGDKTTVETKDGRFLIIKEDDLQPMNPPKFDMIEDMAMLTHLNEGSVLFNLKRRYSMWMIYTYSGLFCVTVNPYKWLPVYSAQVVAAYKGRRRSETPPHIYAIADNAYTDMLQNRENQSMLITGESGAGKTVNTKRVIQYFAIIAALGENVKKTGSLEDQIIEANPAMEAFGNAKTIRNDNSSRFGKFIRIHFGPTGKLASADIDIYLLEKSRVVFQQPGERSYHIYYQILSNHKPELQDMLLVTTNPYDYHFCSQGVTTVEGIDDGEELKLTDHAMDTLGFTPEEKYGCYKIVGAIMHFGNMKFKKKQREEQAEADGTESVDKAAYLMGISSAELLKGLLNPRVKVGNEFIVKGQTVEQVNFAVAALAKATYDRMFKWLVSRINSSLYTALPRQYFIGVLDIAGFEIFEFNNFEQLCINFTNEKLQQYFNHHMFILEQEEYKTEGIEWTFIDFGLDLQPCIDLIEKPMGILSIMEEECMFPKATDQSFRTKLYDNHLGKSPNFQRPRLDKKRKYETHFELVHYAGVVPYNITGWLDKNRDPLNETVVALFQKSSNKLMAGLFENYISSEMASDPKAETKHRKRKAASFQTVSQLHKENLNKLMANLRSTQPHFVRCIIPNETKNPGVMDPFLVLHQLRCNGVLEGIRICRKGFPNRILYAEFKQRYRILNPSAIPEDSFVDSRKAVEKLLGSLDIDHNQYKFGYTKVFFKAGLLGQLEDMRDTRLSEILTIVQAMCRGKLMRMEREKLMLQWDAAMVIQFNLRAFFSVRTWPWMMLFYKLRPLLRSAQVEKELAALNEDYIKLKEAFDRSEAKRQEAEERQVVLVQEKNDLALQLQAEQDNLTDAEDRCNQLIQSKISLESKLKETQERLEDEEEVSATLMSKKRQLEDEVMSLRRDVDDLEITLAKVEKDRHGLENKVKNLSQEMCVLDESIASLTREKGALQEAHQQALNDLQAQEDKVNMLTKAKIRLEQQVDSVEGSLEQEKKVRLDLERTKRKLEGDLKLSVDSVRDLENQKEDLEEKLKKKDFELGQLQSKMEDEQNVVAQLQKKIKELQTRIEELEEALEAERAWRTKAERQRNDIARELEELGEKLEEAGGASAAQIALNRKREADFLKMRRELEEAGLHHEATAATLRKKHSDTVTELSEQIDTLQRTKQKLEKEKAEFRLEADDLAANVEQLSRAKGAVEKMCRVYEDQLNESRSRAEELQRQLAEVSAQKARAVTETAEYSRRLEERDATIGQLQRSKTGVCQNLEDLKKHMEEESKARVALAHAVQASRHDCSLLREQLEEEQEAKAELQRALSKVNSQVAQWRAKYETDAVLRIEELEEAKKKLVVKLQTVEEAVEASQAKCSSLDKTKQRLQTEIEDLVVELERSNAAALALDKKQRNFDKLLSDWKLRFEESQMELEASQKESRSLSTELFKLKNSYEEALDQLETIKRENKNLQEEILDLTDQITQGGKTIYELERMKKILDVEKSDIRAALEEAEGTLEHEEGKTLRCQMDLQQIRAEVERKISEKDEEIDNLRRSHQRSLETLQAHLEAEVRNRSEAVRLRKKMEVDLSEMEVQLAHANRQAAESQRITRHLQTQVKEQQVELEDKVQLTNQLKEQIALLERRCSLMTAEEEELRSILEQTDRGRKMAEHELVEVAERVNLLTTQNAGLVNQKRKLETDVSLLTGEVDEAMQESRTAEEKAKKAITDAALMAEELKKEQDSSSMLERMKKNMEATVKDLQVKLDETEQMALKGGKKQLHKLETRVRELQTELMVEQKKSEEYQKGVRRYERRVKELTHQSEEDGKNLLRMQDLIDKLQTKVKSYKRQAEEAEEQVSCSTVRFRKVQHELDDAEERADIAETTVNKLRIRTREQTTKVAMIAE</sequence>
<dbReference type="FunFam" id="1.20.120.720:FF:000001">
    <property type="entry name" value="Myosin heavy chain, muscle"/>
    <property type="match status" value="1"/>
</dbReference>
<feature type="region of interest" description="Actin-binding" evidence="13">
    <location>
        <begin position="697"/>
        <end position="719"/>
    </location>
</feature>
<keyword evidence="9 13" id="KW-0505">Motor protein</keyword>
<evidence type="ECO:0000256" key="3">
    <source>
        <dbReference type="ARBA" id="ARBA00022433"/>
    </source>
</evidence>
<dbReference type="GO" id="GO:0051015">
    <property type="term" value="F:actin filament binding"/>
    <property type="evidence" value="ECO:0007669"/>
    <property type="project" value="InterPro"/>
</dbReference>
<dbReference type="PANTHER" id="PTHR45615:SF29">
    <property type="entry name" value="MYOSIN-7B"/>
    <property type="match status" value="1"/>
</dbReference>
<dbReference type="GO" id="GO:0016460">
    <property type="term" value="C:myosin II complex"/>
    <property type="evidence" value="ECO:0007669"/>
    <property type="project" value="TreeGrafter"/>
</dbReference>
<dbReference type="PROSITE" id="PS50096">
    <property type="entry name" value="IQ"/>
    <property type="match status" value="1"/>
</dbReference>
<gene>
    <name evidence="18" type="ORF">Q5P01_007168</name>
</gene>
<dbReference type="GO" id="GO:0005524">
    <property type="term" value="F:ATP binding"/>
    <property type="evidence" value="ECO:0007669"/>
    <property type="project" value="UniProtKB-UniRule"/>
</dbReference>
<dbReference type="InterPro" id="IPR014751">
    <property type="entry name" value="XRCC4-like_C"/>
</dbReference>
<dbReference type="Pfam" id="PF01576">
    <property type="entry name" value="Myosin_tail_1"/>
    <property type="match status" value="1"/>
</dbReference>
<evidence type="ECO:0000256" key="9">
    <source>
        <dbReference type="ARBA" id="ARBA00023175"/>
    </source>
</evidence>
<dbReference type="GO" id="GO:0032982">
    <property type="term" value="C:myosin filament"/>
    <property type="evidence" value="ECO:0007669"/>
    <property type="project" value="UniProtKB-KW"/>
</dbReference>
<dbReference type="SUPFAM" id="SSF57997">
    <property type="entry name" value="Tropomyosin"/>
    <property type="match status" value="1"/>
</dbReference>
<feature type="coiled-coil region" evidence="14">
    <location>
        <begin position="1657"/>
        <end position="1726"/>
    </location>
</feature>
<feature type="domain" description="Myosin N-terminal SH3-like" evidence="17">
    <location>
        <begin position="75"/>
        <end position="124"/>
    </location>
</feature>
<evidence type="ECO:0000256" key="10">
    <source>
        <dbReference type="ARBA" id="ARBA00023179"/>
    </source>
</evidence>
<dbReference type="SUPFAM" id="SSF90257">
    <property type="entry name" value="Myosin rod fragments"/>
    <property type="match status" value="6"/>
</dbReference>
<dbReference type="FunFam" id="1.20.5.370:FF:000010">
    <property type="entry name" value="Myosin heavy chain, isoform G"/>
    <property type="match status" value="1"/>
</dbReference>
<dbReference type="Pfam" id="PF00063">
    <property type="entry name" value="Myosin_head"/>
    <property type="match status" value="1"/>
</dbReference>
<dbReference type="CDD" id="cd14927">
    <property type="entry name" value="MYSc_Myh7b"/>
    <property type="match status" value="1"/>
</dbReference>
<keyword evidence="19" id="KW-1185">Reference proteome</keyword>
<dbReference type="FunFam" id="1.20.5.370:FF:000008">
    <property type="entry name" value="Myosin heavy chain"/>
    <property type="match status" value="1"/>
</dbReference>
<evidence type="ECO:0000256" key="13">
    <source>
        <dbReference type="PROSITE-ProRule" id="PRU00782"/>
    </source>
</evidence>
<dbReference type="SMART" id="SM00242">
    <property type="entry name" value="MYSc"/>
    <property type="match status" value="1"/>
</dbReference>
<keyword evidence="5 13" id="KW-0547">Nucleotide-binding</keyword>
<dbReference type="Gene3D" id="1.20.120.720">
    <property type="entry name" value="Myosin VI head, motor domain, U50 subdomain"/>
    <property type="match status" value="1"/>
</dbReference>
<evidence type="ECO:0000259" key="16">
    <source>
        <dbReference type="PROSITE" id="PS51456"/>
    </source>
</evidence>
<dbReference type="PROSITE" id="PS51844">
    <property type="entry name" value="SH3_LIKE"/>
    <property type="match status" value="1"/>
</dbReference>
<comment type="caution">
    <text evidence="18">The sequence shown here is derived from an EMBL/GenBank/DDBJ whole genome shotgun (WGS) entry which is preliminary data.</text>
</comment>
<proteinExistence type="inferred from homology"/>
<keyword evidence="11 13" id="KW-0009">Actin-binding</keyword>
<evidence type="ECO:0000256" key="7">
    <source>
        <dbReference type="ARBA" id="ARBA00023054"/>
    </source>
</evidence>
<dbReference type="SUPFAM" id="SSF52540">
    <property type="entry name" value="P-loop containing nucleoside triphosphate hydrolases"/>
    <property type="match status" value="1"/>
</dbReference>
<dbReference type="FunFam" id="1.20.5.4820:FF:000001">
    <property type="entry name" value="Myosin heavy chain"/>
    <property type="match status" value="1"/>
</dbReference>
<keyword evidence="3" id="KW-0787">Thick filament</keyword>
<organism evidence="18 19">
    <name type="scientific">Channa striata</name>
    <name type="common">Snakehead murrel</name>
    <name type="synonym">Ophicephalus striatus</name>
    <dbReference type="NCBI Taxonomy" id="64152"/>
    <lineage>
        <taxon>Eukaryota</taxon>
        <taxon>Metazoa</taxon>
        <taxon>Chordata</taxon>
        <taxon>Craniata</taxon>
        <taxon>Vertebrata</taxon>
        <taxon>Euteleostomi</taxon>
        <taxon>Actinopterygii</taxon>
        <taxon>Neopterygii</taxon>
        <taxon>Teleostei</taxon>
        <taxon>Neoteleostei</taxon>
        <taxon>Acanthomorphata</taxon>
        <taxon>Anabantaria</taxon>
        <taxon>Anabantiformes</taxon>
        <taxon>Channoidei</taxon>
        <taxon>Channidae</taxon>
        <taxon>Channa</taxon>
    </lineage>
</organism>
<dbReference type="Gene3D" id="1.10.10.820">
    <property type="match status" value="1"/>
</dbReference>
<dbReference type="Gene3D" id="2.30.30.360">
    <property type="entry name" value="Myosin S1 fragment, N-terminal"/>
    <property type="match status" value="1"/>
</dbReference>
<dbReference type="Gene3D" id="1.20.5.370">
    <property type="match status" value="5"/>
</dbReference>
<feature type="coiled-coil region" evidence="14">
    <location>
        <begin position="1235"/>
        <end position="1325"/>
    </location>
</feature>
<feature type="binding site" evidence="13">
    <location>
        <begin position="221"/>
        <end position="228"/>
    </location>
    <ligand>
        <name>ATP</name>
        <dbReference type="ChEBI" id="CHEBI:30616"/>
    </ligand>
</feature>
<feature type="compositionally biased region" description="Basic and acidic residues" evidence="15">
    <location>
        <begin position="9"/>
        <end position="18"/>
    </location>
</feature>
<dbReference type="PANTHER" id="PTHR45615">
    <property type="entry name" value="MYOSIN HEAVY CHAIN, NON-MUSCLE"/>
    <property type="match status" value="1"/>
</dbReference>
<dbReference type="Proteomes" id="UP001187415">
    <property type="component" value="Unassembled WGS sequence"/>
</dbReference>
<dbReference type="Pfam" id="PF02736">
    <property type="entry name" value="Myosin_N"/>
    <property type="match status" value="1"/>
</dbReference>
<evidence type="ECO:0000256" key="4">
    <source>
        <dbReference type="ARBA" id="ARBA00022490"/>
    </source>
</evidence>
<keyword evidence="4" id="KW-0963">Cytoplasm</keyword>
<dbReference type="EMBL" id="JAUPFM010000005">
    <property type="protein sequence ID" value="KAK2850892.1"/>
    <property type="molecule type" value="Genomic_DNA"/>
</dbReference>
<keyword evidence="10" id="KW-0514">Muscle protein</keyword>
<dbReference type="FunFam" id="1.20.5.370:FF:000001">
    <property type="entry name" value="Myosin heavy chain"/>
    <property type="match status" value="1"/>
</dbReference>
<keyword evidence="8 13" id="KW-0518">Myosin</keyword>
<dbReference type="InterPro" id="IPR036961">
    <property type="entry name" value="Kinesin_motor_dom_sf"/>
</dbReference>
<dbReference type="Gene3D" id="1.20.5.4820">
    <property type="match status" value="1"/>
</dbReference>
<evidence type="ECO:0000256" key="12">
    <source>
        <dbReference type="ARBA" id="ARBA00038612"/>
    </source>
</evidence>
<feature type="coiled-coil region" evidence="14">
    <location>
        <begin position="1375"/>
        <end position="1631"/>
    </location>
</feature>
<evidence type="ECO:0000256" key="11">
    <source>
        <dbReference type="ARBA" id="ARBA00023203"/>
    </source>
</evidence>
<keyword evidence="6 13" id="KW-0067">ATP-binding</keyword>
<dbReference type="FunFam" id="2.30.30.360:FF:000001">
    <property type="entry name" value="Myosin heavy chain"/>
    <property type="match status" value="1"/>
</dbReference>
<evidence type="ECO:0000259" key="17">
    <source>
        <dbReference type="PROSITE" id="PS51844"/>
    </source>
</evidence>
<evidence type="ECO:0000256" key="6">
    <source>
        <dbReference type="ARBA" id="ARBA00022840"/>
    </source>
</evidence>
<reference evidence="18" key="1">
    <citation type="submission" date="2023-07" db="EMBL/GenBank/DDBJ databases">
        <title>Chromosome-level Genome Assembly of Striped Snakehead (Channa striata).</title>
        <authorList>
            <person name="Liu H."/>
        </authorList>
    </citation>
    <scope>NUCLEOTIDE SEQUENCE</scope>
    <source>
        <strain evidence="18">Gz</strain>
        <tissue evidence="18">Muscle</tissue>
    </source>
</reference>
<dbReference type="FunFam" id="1.20.58.530:FF:000001">
    <property type="entry name" value="Myosin heavy chain"/>
    <property type="match status" value="1"/>
</dbReference>
<name>A0AA88N8U5_CHASR</name>
<evidence type="ECO:0000256" key="5">
    <source>
        <dbReference type="ARBA" id="ARBA00022741"/>
    </source>
</evidence>
<feature type="coiled-coil region" evidence="14">
    <location>
        <begin position="1769"/>
        <end position="1965"/>
    </location>
</feature>
<dbReference type="FunFam" id="1.20.5.340:FF:000003">
    <property type="entry name" value="Myosin heavy chain"/>
    <property type="match status" value="1"/>
</dbReference>
<dbReference type="InterPro" id="IPR027417">
    <property type="entry name" value="P-loop_NTPase"/>
</dbReference>
<protein>
    <submittedName>
        <fullName evidence="18">Uncharacterized protein</fullName>
    </submittedName>
</protein>
<evidence type="ECO:0000256" key="8">
    <source>
        <dbReference type="ARBA" id="ARBA00023123"/>
    </source>
</evidence>
<evidence type="ECO:0000256" key="15">
    <source>
        <dbReference type="SAM" id="MobiDB-lite"/>
    </source>
</evidence>
<dbReference type="GO" id="GO:0030016">
    <property type="term" value="C:myofibril"/>
    <property type="evidence" value="ECO:0007669"/>
    <property type="project" value="UniProtKB-SubCell"/>
</dbReference>
<dbReference type="GO" id="GO:0000146">
    <property type="term" value="F:microfilament motor activity"/>
    <property type="evidence" value="ECO:0007669"/>
    <property type="project" value="TreeGrafter"/>
</dbReference>
<dbReference type="FunFam" id="3.40.850.10:FF:000024">
    <property type="entry name" value="Myosin heavy chain, isoform J"/>
    <property type="match status" value="1"/>
</dbReference>